<sequence length="153" mass="17001">MRALCRLFLGLGTLHIHAFLVAVPLTAFRACCFPGVGLPLSYHWLFHYPDLAFSMMCTPDLTYIPHTGTQKPRLLPTLKRLARRGLAVPLGSLKPVGPRVPSVRPSVRLSGPPSRNRTKNASVKKKKSSPNPNPNPNLNVKRQYFNHDSDLQA</sequence>
<dbReference type="EMBL" id="MU150262">
    <property type="protein sequence ID" value="KAF9463449.1"/>
    <property type="molecule type" value="Genomic_DNA"/>
</dbReference>
<reference evidence="3" key="1">
    <citation type="submission" date="2020-11" db="EMBL/GenBank/DDBJ databases">
        <authorList>
            <consortium name="DOE Joint Genome Institute"/>
            <person name="Ahrendt S."/>
            <person name="Riley R."/>
            <person name="Andreopoulos W."/>
            <person name="Labutti K."/>
            <person name="Pangilinan J."/>
            <person name="Ruiz-Duenas F.J."/>
            <person name="Barrasa J.M."/>
            <person name="Sanchez-Garcia M."/>
            <person name="Camarero S."/>
            <person name="Miyauchi S."/>
            <person name="Serrano A."/>
            <person name="Linde D."/>
            <person name="Babiker R."/>
            <person name="Drula E."/>
            <person name="Ayuso-Fernandez I."/>
            <person name="Pacheco R."/>
            <person name="Padilla G."/>
            <person name="Ferreira P."/>
            <person name="Barriuso J."/>
            <person name="Kellner H."/>
            <person name="Castanera R."/>
            <person name="Alfaro M."/>
            <person name="Ramirez L."/>
            <person name="Pisabarro A.G."/>
            <person name="Kuo A."/>
            <person name="Tritt A."/>
            <person name="Lipzen A."/>
            <person name="He G."/>
            <person name="Yan M."/>
            <person name="Ng V."/>
            <person name="Cullen D."/>
            <person name="Martin F."/>
            <person name="Rosso M.-N."/>
            <person name="Henrissat B."/>
            <person name="Hibbett D."/>
            <person name="Martinez A.T."/>
            <person name="Grigoriev I.V."/>
        </authorList>
    </citation>
    <scope>NUCLEOTIDE SEQUENCE</scope>
    <source>
        <strain evidence="3">CBS 247.69</strain>
    </source>
</reference>
<accession>A0A9P6CK33</accession>
<name>A0A9P6CK33_9AGAR</name>
<evidence type="ECO:0000256" key="2">
    <source>
        <dbReference type="SAM" id="SignalP"/>
    </source>
</evidence>
<proteinExistence type="predicted"/>
<dbReference type="AlphaFoldDB" id="A0A9P6CK33"/>
<evidence type="ECO:0000313" key="4">
    <source>
        <dbReference type="Proteomes" id="UP000807353"/>
    </source>
</evidence>
<feature type="compositionally biased region" description="Low complexity" evidence="1">
    <location>
        <begin position="95"/>
        <end position="115"/>
    </location>
</feature>
<keyword evidence="4" id="KW-1185">Reference proteome</keyword>
<evidence type="ECO:0008006" key="5">
    <source>
        <dbReference type="Google" id="ProtNLM"/>
    </source>
</evidence>
<protein>
    <recommendedName>
        <fullName evidence="5">Secreted protein</fullName>
    </recommendedName>
</protein>
<organism evidence="3 4">
    <name type="scientific">Collybia nuda</name>
    <dbReference type="NCBI Taxonomy" id="64659"/>
    <lineage>
        <taxon>Eukaryota</taxon>
        <taxon>Fungi</taxon>
        <taxon>Dikarya</taxon>
        <taxon>Basidiomycota</taxon>
        <taxon>Agaricomycotina</taxon>
        <taxon>Agaricomycetes</taxon>
        <taxon>Agaricomycetidae</taxon>
        <taxon>Agaricales</taxon>
        <taxon>Tricholomatineae</taxon>
        <taxon>Clitocybaceae</taxon>
        <taxon>Collybia</taxon>
    </lineage>
</organism>
<feature type="region of interest" description="Disordered" evidence="1">
    <location>
        <begin position="93"/>
        <end position="153"/>
    </location>
</feature>
<feature type="compositionally biased region" description="Basic residues" evidence="1">
    <location>
        <begin position="116"/>
        <end position="128"/>
    </location>
</feature>
<gene>
    <name evidence="3" type="ORF">BDZ94DRAFT_612120</name>
</gene>
<feature type="chain" id="PRO_5040348718" description="Secreted protein" evidence="2">
    <location>
        <begin position="19"/>
        <end position="153"/>
    </location>
</feature>
<feature type="signal peptide" evidence="2">
    <location>
        <begin position="1"/>
        <end position="18"/>
    </location>
</feature>
<evidence type="ECO:0000313" key="3">
    <source>
        <dbReference type="EMBL" id="KAF9463449.1"/>
    </source>
</evidence>
<keyword evidence="2" id="KW-0732">Signal</keyword>
<comment type="caution">
    <text evidence="3">The sequence shown here is derived from an EMBL/GenBank/DDBJ whole genome shotgun (WGS) entry which is preliminary data.</text>
</comment>
<evidence type="ECO:0000256" key="1">
    <source>
        <dbReference type="SAM" id="MobiDB-lite"/>
    </source>
</evidence>
<dbReference type="Proteomes" id="UP000807353">
    <property type="component" value="Unassembled WGS sequence"/>
</dbReference>